<dbReference type="PANTHER" id="PTHR30203">
    <property type="entry name" value="OUTER MEMBRANE CATION EFFLUX PROTEIN"/>
    <property type="match status" value="1"/>
</dbReference>
<feature type="signal peptide" evidence="2">
    <location>
        <begin position="1"/>
        <end position="20"/>
    </location>
</feature>
<keyword evidence="4" id="KW-1185">Reference proteome</keyword>
<name>A0ABN7YDE6_9BURK</name>
<keyword evidence="2" id="KW-0564">Palmitate</keyword>
<dbReference type="Proteomes" id="UP000721236">
    <property type="component" value="Unassembled WGS sequence"/>
</dbReference>
<keyword evidence="2" id="KW-0732">Signal</keyword>
<keyword evidence="2" id="KW-0472">Membrane</keyword>
<sequence length="492" mass="52569">MTTSPAAALLALTAMLGLGACTVGPDYARPAVQIPADWRIGYERAADVADTRWWEQFDDPALNGLIDIALRENLDVRIAAARVDQFLGTLQAVSAQAFPQAGYGADVSRNRASREGAPPLPPGANPYVTLYQANLAATWQIDLFGRVRRQSEAAQAQVYASEQGRRGVVLTLVTSVANSYIALRALDQQREIAAMTAANFGETARIFDLRFRSGVVSQTEVEQVRSQYQQALAAIPAFEQQIATLENLISILLGQASAPIPRGRTIDELVAPAIPAGLPAELLARRPDIMQAEQNLVAANANVGAVRALYYPSLSLTGALGSVSTAFGNFLSGPATAWSLAAAVSGPIFTFGAIGGQVRSAEALREQAELAYRQTILNALRDTNDALIGTQKTREGVELQRARVDALREFARLSRLKFEGGLVGYVEVLIADNELFAARLALVNLQANRYTQIVNVYRAMGGGWVDVADRSTVRAQGAAGMEDGGKEGGAVR</sequence>
<dbReference type="NCBIfam" id="TIGR01845">
    <property type="entry name" value="outer_NodT"/>
    <property type="match status" value="1"/>
</dbReference>
<dbReference type="InterPro" id="IPR010131">
    <property type="entry name" value="MdtP/NodT-like"/>
</dbReference>
<evidence type="ECO:0000313" key="4">
    <source>
        <dbReference type="Proteomes" id="UP000721236"/>
    </source>
</evidence>
<comment type="subcellular location">
    <subcellularLocation>
        <location evidence="2">Cell membrane</location>
        <topology evidence="2">Lipid-anchor</topology>
    </subcellularLocation>
</comment>
<evidence type="ECO:0000256" key="2">
    <source>
        <dbReference type="RuleBase" id="RU362097"/>
    </source>
</evidence>
<dbReference type="SUPFAM" id="SSF56954">
    <property type="entry name" value="Outer membrane efflux proteins (OEP)"/>
    <property type="match status" value="1"/>
</dbReference>
<proteinExistence type="inferred from homology"/>
<evidence type="ECO:0000313" key="3">
    <source>
        <dbReference type="EMBL" id="CAG9171398.1"/>
    </source>
</evidence>
<keyword evidence="2" id="KW-1134">Transmembrane beta strand</keyword>
<accession>A0ABN7YDE6</accession>
<organism evidence="3 4">
    <name type="scientific">Cupriavidus respiraculi</name>
    <dbReference type="NCBI Taxonomy" id="195930"/>
    <lineage>
        <taxon>Bacteria</taxon>
        <taxon>Pseudomonadati</taxon>
        <taxon>Pseudomonadota</taxon>
        <taxon>Betaproteobacteria</taxon>
        <taxon>Burkholderiales</taxon>
        <taxon>Burkholderiaceae</taxon>
        <taxon>Cupriavidus</taxon>
    </lineage>
</organism>
<protein>
    <submittedName>
        <fullName evidence="3">Outer membrane protein OprM</fullName>
    </submittedName>
</protein>
<dbReference type="Pfam" id="PF02321">
    <property type="entry name" value="OEP"/>
    <property type="match status" value="2"/>
</dbReference>
<dbReference type="Gene3D" id="1.20.1600.10">
    <property type="entry name" value="Outer membrane efflux proteins (OEP)"/>
    <property type="match status" value="1"/>
</dbReference>
<feature type="chain" id="PRO_5044998871" evidence="2">
    <location>
        <begin position="21"/>
        <end position="492"/>
    </location>
</feature>
<gene>
    <name evidence="3" type="primary">oprM_2</name>
    <name evidence="3" type="ORF">LMG21510_01641</name>
</gene>
<dbReference type="InterPro" id="IPR003423">
    <property type="entry name" value="OMP_efflux"/>
</dbReference>
<dbReference type="Gene3D" id="2.20.200.10">
    <property type="entry name" value="Outer membrane efflux proteins (OEP)"/>
    <property type="match status" value="1"/>
</dbReference>
<dbReference type="RefSeq" id="WP_224041051.1">
    <property type="nucleotide sequence ID" value="NZ_CAJZAH010000002.1"/>
</dbReference>
<dbReference type="EMBL" id="CAJZAH010000002">
    <property type="protein sequence ID" value="CAG9171398.1"/>
    <property type="molecule type" value="Genomic_DNA"/>
</dbReference>
<comment type="caution">
    <text evidence="3">The sequence shown here is derived from an EMBL/GenBank/DDBJ whole genome shotgun (WGS) entry which is preliminary data.</text>
</comment>
<keyword evidence="2" id="KW-0812">Transmembrane</keyword>
<reference evidence="3 4" key="1">
    <citation type="submission" date="2021-08" db="EMBL/GenBank/DDBJ databases">
        <authorList>
            <person name="Peeters C."/>
        </authorList>
    </citation>
    <scope>NUCLEOTIDE SEQUENCE [LARGE SCALE GENOMIC DNA]</scope>
    <source>
        <strain evidence="3 4">LMG 21510</strain>
    </source>
</reference>
<keyword evidence="2" id="KW-0449">Lipoprotein</keyword>
<comment type="similarity">
    <text evidence="1 2">Belongs to the outer membrane factor (OMF) (TC 1.B.17) family.</text>
</comment>
<evidence type="ECO:0000256" key="1">
    <source>
        <dbReference type="ARBA" id="ARBA00007613"/>
    </source>
</evidence>